<reference evidence="8 9" key="1">
    <citation type="submission" date="2020-03" db="EMBL/GenBank/DDBJ databases">
        <title>Complete genome sequence of Monaibacterium sp. ALG8 with diverse plasmids.</title>
        <authorList>
            <person name="Sun C."/>
        </authorList>
    </citation>
    <scope>NUCLEOTIDE SEQUENCE [LARGE SCALE GENOMIC DNA]</scope>
    <source>
        <strain evidence="8 9">ALG8</strain>
    </source>
</reference>
<evidence type="ECO:0000313" key="8">
    <source>
        <dbReference type="EMBL" id="QIK40617.1"/>
    </source>
</evidence>
<dbReference type="GO" id="GO:0030694">
    <property type="term" value="C:bacterial-type flagellum basal body, rod"/>
    <property type="evidence" value="ECO:0007669"/>
    <property type="project" value="InterPro"/>
</dbReference>
<dbReference type="Pfam" id="PF00460">
    <property type="entry name" value="Flg_bb_rod"/>
    <property type="match status" value="1"/>
</dbReference>
<gene>
    <name evidence="8" type="ORF">G8E03_07455</name>
</gene>
<dbReference type="RefSeq" id="WP_166190282.1">
    <property type="nucleotide sequence ID" value="NZ_CP049811.1"/>
</dbReference>
<dbReference type="GO" id="GO:0071973">
    <property type="term" value="P:bacterial-type flagellum-dependent cell motility"/>
    <property type="evidence" value="ECO:0007669"/>
    <property type="project" value="InterPro"/>
</dbReference>
<dbReference type="PIRSF" id="PIRSF002889">
    <property type="entry name" value="Rod_FlgB"/>
    <property type="match status" value="1"/>
</dbReference>
<accession>A0A6G7VLE7</accession>
<dbReference type="InterPro" id="IPR001444">
    <property type="entry name" value="Flag_bb_rod_N"/>
</dbReference>
<comment type="subcellular location">
    <subcellularLocation>
        <location evidence="1 6">Bacterial flagellum basal body</location>
    </subcellularLocation>
</comment>
<sequence length="130" mass="13627">MIENNSLLSIAASASRHAAVRQTVIAQNIANADTPGFVAQDVVSFSQVVSGGTDGFDIRHTRAGHMAGSAGIEGRLLIDSSAQGATTPDGNSVSIEDQMVRAADARRQHDLALTLYRKSLDLIRIGLGRG</sequence>
<keyword evidence="9" id="KW-1185">Reference proteome</keyword>
<dbReference type="AlphaFoldDB" id="A0A6G7VLE7"/>
<evidence type="ECO:0000313" key="9">
    <source>
        <dbReference type="Proteomes" id="UP000500791"/>
    </source>
</evidence>
<evidence type="ECO:0000256" key="2">
    <source>
        <dbReference type="ARBA" id="ARBA00009677"/>
    </source>
</evidence>
<organism evidence="8 9">
    <name type="scientific">Pontivivens nitratireducens</name>
    <dbReference type="NCBI Taxonomy" id="2758038"/>
    <lineage>
        <taxon>Bacteria</taxon>
        <taxon>Pseudomonadati</taxon>
        <taxon>Pseudomonadota</taxon>
        <taxon>Alphaproteobacteria</taxon>
        <taxon>Rhodobacterales</taxon>
        <taxon>Paracoccaceae</taxon>
        <taxon>Pontivivens</taxon>
    </lineage>
</organism>
<comment type="function">
    <text evidence="5 6">Structural component of flagellum, the bacterial motility apparatus. Part of the rod structure of flagellar basal body.</text>
</comment>
<evidence type="ECO:0000256" key="5">
    <source>
        <dbReference type="ARBA" id="ARBA00024934"/>
    </source>
</evidence>
<dbReference type="EMBL" id="CP049811">
    <property type="protein sequence ID" value="QIK40617.1"/>
    <property type="molecule type" value="Genomic_DNA"/>
</dbReference>
<feature type="domain" description="Flagellar basal body rod protein N-terminal" evidence="7">
    <location>
        <begin position="9"/>
        <end position="37"/>
    </location>
</feature>
<dbReference type="KEGG" id="mon:G8E03_07455"/>
<evidence type="ECO:0000256" key="4">
    <source>
        <dbReference type="ARBA" id="ARBA00023143"/>
    </source>
</evidence>
<proteinExistence type="inferred from homology"/>
<name>A0A6G7VLE7_9RHOB</name>
<dbReference type="NCBIfam" id="NF009270">
    <property type="entry name" value="PRK12627.1"/>
    <property type="match status" value="1"/>
</dbReference>
<comment type="subunit">
    <text evidence="6">The basal body constitutes a major portion of the flagellar organelle and consists of a number of rings mounted on a central rod.</text>
</comment>
<comment type="similarity">
    <text evidence="2 6">Belongs to the flagella basal body rod proteins family.</text>
</comment>
<evidence type="ECO:0000256" key="3">
    <source>
        <dbReference type="ARBA" id="ARBA00014376"/>
    </source>
</evidence>
<evidence type="ECO:0000256" key="6">
    <source>
        <dbReference type="PIRNR" id="PIRNR002889"/>
    </source>
</evidence>
<keyword evidence="4 6" id="KW-0975">Bacterial flagellum</keyword>
<dbReference type="InterPro" id="IPR006300">
    <property type="entry name" value="FlgB"/>
</dbReference>
<protein>
    <recommendedName>
        <fullName evidence="3 6">Flagellar basal body rod protein FlgB</fullName>
    </recommendedName>
</protein>
<dbReference type="Proteomes" id="UP000500791">
    <property type="component" value="Chromosome"/>
</dbReference>
<evidence type="ECO:0000256" key="1">
    <source>
        <dbReference type="ARBA" id="ARBA00004117"/>
    </source>
</evidence>
<evidence type="ECO:0000259" key="7">
    <source>
        <dbReference type="Pfam" id="PF00460"/>
    </source>
</evidence>